<evidence type="ECO:0000259" key="2">
    <source>
        <dbReference type="Pfam" id="PF16169"/>
    </source>
</evidence>
<organism evidence="3 4">
    <name type="scientific">Actinomadura chokoriensis</name>
    <dbReference type="NCBI Taxonomy" id="454156"/>
    <lineage>
        <taxon>Bacteria</taxon>
        <taxon>Bacillati</taxon>
        <taxon>Actinomycetota</taxon>
        <taxon>Actinomycetes</taxon>
        <taxon>Streptosporangiales</taxon>
        <taxon>Thermomonosporaceae</taxon>
        <taxon>Actinomadura</taxon>
    </lineage>
</organism>
<dbReference type="Pfam" id="PF14399">
    <property type="entry name" value="BtrH_N"/>
    <property type="match status" value="1"/>
</dbReference>
<feature type="domain" description="DUF4872" evidence="2">
    <location>
        <begin position="161"/>
        <end position="312"/>
    </location>
</feature>
<name>A0ABV4R3I9_9ACTN</name>
<dbReference type="Proteomes" id="UP001569904">
    <property type="component" value="Unassembled WGS sequence"/>
</dbReference>
<evidence type="ECO:0000313" key="4">
    <source>
        <dbReference type="Proteomes" id="UP001569904"/>
    </source>
</evidence>
<dbReference type="RefSeq" id="WP_371944208.1">
    <property type="nucleotide sequence ID" value="NZ_JAXCEH010000021.1"/>
</dbReference>
<dbReference type="EMBL" id="JAXCEH010000021">
    <property type="protein sequence ID" value="MFA1557462.1"/>
    <property type="molecule type" value="Genomic_DNA"/>
</dbReference>
<keyword evidence="4" id="KW-1185">Reference proteome</keyword>
<evidence type="ECO:0000259" key="1">
    <source>
        <dbReference type="Pfam" id="PF14399"/>
    </source>
</evidence>
<reference evidence="3 4" key="1">
    <citation type="submission" date="2023-11" db="EMBL/GenBank/DDBJ databases">
        <title>Actinomadura monticuli sp. nov., isolated from volcanic ash.</title>
        <authorList>
            <person name="Lee S.D."/>
            <person name="Yang H."/>
            <person name="Kim I.S."/>
        </authorList>
    </citation>
    <scope>NUCLEOTIDE SEQUENCE [LARGE SCALE GENOMIC DNA]</scope>
    <source>
        <strain evidence="3 4">DSM 45346</strain>
    </source>
</reference>
<gene>
    <name evidence="3" type="ORF">SM436_27595</name>
</gene>
<proteinExistence type="predicted"/>
<comment type="caution">
    <text evidence="3">The sequence shown here is derived from an EMBL/GenBank/DDBJ whole genome shotgun (WGS) entry which is preliminary data.</text>
</comment>
<protein>
    <submittedName>
        <fullName evidence="3">BtrH N-terminal domain-containing protein</fullName>
    </submittedName>
</protein>
<dbReference type="InterPro" id="IPR026935">
    <property type="entry name" value="BtrH_N"/>
</dbReference>
<sequence>MRRSVIDGYPHRPGGHCGSASLRDLLEWAGLGWDGPPGEGLVFGLAAGVDFQYFVSPWLDPPFYLQGRHLSLERDLCARLGIGFDVVQTDDPGEGWTRLAAELDAGRPVLAWADISELPYLRVAMSNTFHAVVITGYDLDAGTAFVADNDRADIQSVPLQTLAKARNSAGFPAPNRHATFPLSFPAALPDLLPAARDAAAAAVAALRAGDRPADPIIPEGVDCFYGVDGVRHFVADVSAWPDRFEPDGLAAALRALWIFIEKAGTGGGLFRRLQADFCHQVAGLTGDTAFAAAGDAYAACARAWTRLAGVSDPSGLADAAEPLPALEDLAVRALADAAGNP</sequence>
<dbReference type="Pfam" id="PF16169">
    <property type="entry name" value="DUF4872"/>
    <property type="match status" value="1"/>
</dbReference>
<dbReference type="InterPro" id="IPR032369">
    <property type="entry name" value="DUF4872"/>
</dbReference>
<feature type="domain" description="Butirosin biosynthesis protein H N-terminal" evidence="1">
    <location>
        <begin position="16"/>
        <end position="149"/>
    </location>
</feature>
<accession>A0ABV4R3I9</accession>
<evidence type="ECO:0000313" key="3">
    <source>
        <dbReference type="EMBL" id="MFA1557462.1"/>
    </source>
</evidence>
<dbReference type="Gene3D" id="3.90.70.10">
    <property type="entry name" value="Cysteine proteinases"/>
    <property type="match status" value="1"/>
</dbReference>